<dbReference type="PANTHER" id="PTHR36305">
    <property type="entry name" value="PHOSPHATIDYLGLYCEROPHOSPHATASE A"/>
    <property type="match status" value="1"/>
</dbReference>
<dbReference type="GO" id="GO:0006629">
    <property type="term" value="P:lipid metabolic process"/>
    <property type="evidence" value="ECO:0007669"/>
    <property type="project" value="InterPro"/>
</dbReference>
<feature type="domain" description="YutG/PgpA" evidence="2">
    <location>
        <begin position="16"/>
        <end position="155"/>
    </location>
</feature>
<feature type="transmembrane region" description="Helical" evidence="1">
    <location>
        <begin position="134"/>
        <end position="155"/>
    </location>
</feature>
<dbReference type="SUPFAM" id="SSF101307">
    <property type="entry name" value="YutG-like"/>
    <property type="match status" value="1"/>
</dbReference>
<sequence length="158" mass="17730">MKIKLKEIFSNPSLCLATGFGIGLLPIAPGTYGSILGMVLFLILAHLYLPLSWLILFIFILYFISYFAVQSALKIIKKPDPGEIVIDEVLGMMLVMIVVPQDPKWALLAFILFRTFDIFKPWPINKVDRKLKNALGVILDDFLAAVYSGIIIVGIRLF</sequence>
<evidence type="ECO:0000313" key="3">
    <source>
        <dbReference type="EMBL" id="SVD20598.1"/>
    </source>
</evidence>
<dbReference type="GO" id="GO:0008962">
    <property type="term" value="F:phosphatidylglycerophosphatase activity"/>
    <property type="evidence" value="ECO:0007669"/>
    <property type="project" value="InterPro"/>
</dbReference>
<proteinExistence type="predicted"/>
<keyword evidence="1" id="KW-0812">Transmembrane</keyword>
<name>A0A382TGS7_9ZZZZ</name>
<protein>
    <recommendedName>
        <fullName evidence="2">YutG/PgpA domain-containing protein</fullName>
    </recommendedName>
</protein>
<organism evidence="3">
    <name type="scientific">marine metagenome</name>
    <dbReference type="NCBI Taxonomy" id="408172"/>
    <lineage>
        <taxon>unclassified sequences</taxon>
        <taxon>metagenomes</taxon>
        <taxon>ecological metagenomes</taxon>
    </lineage>
</organism>
<dbReference type="InterPro" id="IPR036681">
    <property type="entry name" value="PgpA-like_sf"/>
</dbReference>
<feature type="transmembrane region" description="Helical" evidence="1">
    <location>
        <begin position="43"/>
        <end position="69"/>
    </location>
</feature>
<dbReference type="CDD" id="cd06971">
    <property type="entry name" value="PgpA"/>
    <property type="match status" value="1"/>
</dbReference>
<dbReference type="InterPro" id="IPR026037">
    <property type="entry name" value="PgpA"/>
</dbReference>
<keyword evidence="1" id="KW-0472">Membrane</keyword>
<dbReference type="PIRSF" id="PIRSF006162">
    <property type="entry name" value="PgpA"/>
    <property type="match status" value="1"/>
</dbReference>
<dbReference type="AlphaFoldDB" id="A0A382TGS7"/>
<reference evidence="3" key="1">
    <citation type="submission" date="2018-05" db="EMBL/GenBank/DDBJ databases">
        <authorList>
            <person name="Lanie J.A."/>
            <person name="Ng W.-L."/>
            <person name="Kazmierczak K.M."/>
            <person name="Andrzejewski T.M."/>
            <person name="Davidsen T.M."/>
            <person name="Wayne K.J."/>
            <person name="Tettelin H."/>
            <person name="Glass J.I."/>
            <person name="Rusch D."/>
            <person name="Podicherti R."/>
            <person name="Tsui H.-C.T."/>
            <person name="Winkler M.E."/>
        </authorList>
    </citation>
    <scope>NUCLEOTIDE SEQUENCE</scope>
</reference>
<dbReference type="InterPro" id="IPR007686">
    <property type="entry name" value="YutG/PgpA"/>
</dbReference>
<dbReference type="PANTHER" id="PTHR36305:SF1">
    <property type="entry name" value="PHOSPHATIDYLGLYCEROPHOSPHATASE A"/>
    <property type="match status" value="1"/>
</dbReference>
<accession>A0A382TGS7</accession>
<evidence type="ECO:0000259" key="2">
    <source>
        <dbReference type="Pfam" id="PF04608"/>
    </source>
</evidence>
<evidence type="ECO:0000256" key="1">
    <source>
        <dbReference type="SAM" id="Phobius"/>
    </source>
</evidence>
<dbReference type="EMBL" id="UINC01136067">
    <property type="protein sequence ID" value="SVD20598.1"/>
    <property type="molecule type" value="Genomic_DNA"/>
</dbReference>
<gene>
    <name evidence="3" type="ORF">METZ01_LOCUS373452</name>
</gene>
<dbReference type="Pfam" id="PF04608">
    <property type="entry name" value="PgpA"/>
    <property type="match status" value="1"/>
</dbReference>
<keyword evidence="1" id="KW-1133">Transmembrane helix</keyword>